<dbReference type="HOGENOM" id="CLU_594165_0_0_11"/>
<organism evidence="6 7">
    <name type="scientific">Gordonibacter pamelaeae 7-10-1-b</name>
    <dbReference type="NCBI Taxonomy" id="657308"/>
    <lineage>
        <taxon>Bacteria</taxon>
        <taxon>Bacillati</taxon>
        <taxon>Actinomycetota</taxon>
        <taxon>Coriobacteriia</taxon>
        <taxon>Eggerthellales</taxon>
        <taxon>Eggerthellaceae</taxon>
        <taxon>Gordonibacter</taxon>
    </lineage>
</organism>
<dbReference type="InterPro" id="IPR001296">
    <property type="entry name" value="Glyco_trans_1"/>
</dbReference>
<dbReference type="SUPFAM" id="SSF53756">
    <property type="entry name" value="UDP-Glycosyltransferase/glycogen phosphorylase"/>
    <property type="match status" value="1"/>
</dbReference>
<evidence type="ECO:0000256" key="3">
    <source>
        <dbReference type="SAM" id="Coils"/>
    </source>
</evidence>
<proteinExistence type="predicted"/>
<feature type="domain" description="Glycosyltransferase subfamily 4-like N-terminal" evidence="5">
    <location>
        <begin position="3"/>
        <end position="164"/>
    </location>
</feature>
<dbReference type="PANTHER" id="PTHR12526">
    <property type="entry name" value="GLYCOSYLTRANSFERASE"/>
    <property type="match status" value="1"/>
</dbReference>
<dbReference type="Pfam" id="PF13439">
    <property type="entry name" value="Glyco_transf_4"/>
    <property type="match status" value="1"/>
</dbReference>
<dbReference type="KEGG" id="gpa:GPA_00230"/>
<dbReference type="InterPro" id="IPR028098">
    <property type="entry name" value="Glyco_trans_4-like_N"/>
</dbReference>
<evidence type="ECO:0000259" key="5">
    <source>
        <dbReference type="Pfam" id="PF13439"/>
    </source>
</evidence>
<dbReference type="Pfam" id="PF00534">
    <property type="entry name" value="Glycos_transf_1"/>
    <property type="match status" value="1"/>
</dbReference>
<keyword evidence="2 6" id="KW-0808">Transferase</keyword>
<reference evidence="6 7" key="2">
    <citation type="submission" date="2010-03" db="EMBL/GenBank/DDBJ databases">
        <authorList>
            <person name="Pajon A."/>
        </authorList>
    </citation>
    <scope>NUCLEOTIDE SEQUENCE [LARGE SCALE GENOMIC DNA]</scope>
    <source>
        <strain evidence="7">7-10-1-b</strain>
    </source>
</reference>
<evidence type="ECO:0000256" key="2">
    <source>
        <dbReference type="ARBA" id="ARBA00022679"/>
    </source>
</evidence>
<keyword evidence="3" id="KW-0175">Coiled coil</keyword>
<feature type="coiled-coil region" evidence="3">
    <location>
        <begin position="411"/>
        <end position="438"/>
    </location>
</feature>
<dbReference type="CAZy" id="GT4">
    <property type="family name" value="Glycosyltransferase Family 4"/>
</dbReference>
<keyword evidence="1" id="KW-0328">Glycosyltransferase</keyword>
<dbReference type="PANTHER" id="PTHR12526:SF630">
    <property type="entry name" value="GLYCOSYLTRANSFERASE"/>
    <property type="match status" value="1"/>
</dbReference>
<reference evidence="6 7" key="1">
    <citation type="submission" date="2010-03" db="EMBL/GenBank/DDBJ databases">
        <title>The genome sequence of Gordonibacter pamelaeae 7-10-1-bT.</title>
        <authorList>
            <consortium name="metaHIT consortium -- http://www.metahit.eu/"/>
            <person name="Pajon A."/>
            <person name="Turner K."/>
            <person name="Parkhill J."/>
            <person name="Timmis K."/>
            <person name="Oxley A."/>
            <person name="Wurdemann D."/>
        </authorList>
    </citation>
    <scope>NUCLEOTIDE SEQUENCE [LARGE SCALE GENOMIC DNA]</scope>
    <source>
        <strain evidence="7">7-10-1-b</strain>
    </source>
</reference>
<sequence>MGIGGGERVTRDLIKLWRSIGFRVSLITDFPPEETDYDLPTDVPRFTLPPFDTIGGNEYGTRAEALESIIKEQNITHVVYGQWLSPLLLWDELVIKACGCRLTIYTHGMFGMIFSETDSSFCNLPAAYQLADSVVCLDKASAAFWSNFNKNVFVTINPNPFDLNKIAPASLEEKTVLWLGRFSAYDKCPFEAILIMQEVAALDKDVRLLMVGPCDDDYRAFLEREISARDLNDNIALCGPQQNVFDYYRESSVFLMTSKFEGYPLTLAESKAAGVPCVMYALPYLTLAEQERGITSVPFGDRKGAAQEIIRLIHDTAYRKSMGRDARCHIEKIASFDFRTFWLDVLHGQSDESHVYDKKYHIMAWEIALSYTKGRIEATNREIDQLIQHQTELHTYTEAIETASSQSNAVITEQAERIKELEETLQSTSRELEEILQSKTFRLGSTLMYIPSKIKSASKH</sequence>
<dbReference type="AlphaFoldDB" id="D6E693"/>
<dbReference type="GO" id="GO:0016757">
    <property type="term" value="F:glycosyltransferase activity"/>
    <property type="evidence" value="ECO:0007669"/>
    <property type="project" value="UniProtKB-KW"/>
</dbReference>
<keyword evidence="7" id="KW-1185">Reference proteome</keyword>
<accession>D6E693</accession>
<evidence type="ECO:0000256" key="1">
    <source>
        <dbReference type="ARBA" id="ARBA00022676"/>
    </source>
</evidence>
<dbReference type="Proteomes" id="UP000008805">
    <property type="component" value="Chromosome"/>
</dbReference>
<evidence type="ECO:0000313" key="6">
    <source>
        <dbReference type="EMBL" id="CBL03240.1"/>
    </source>
</evidence>
<dbReference type="Gene3D" id="3.40.50.2000">
    <property type="entry name" value="Glycogen Phosphorylase B"/>
    <property type="match status" value="2"/>
</dbReference>
<evidence type="ECO:0000313" key="7">
    <source>
        <dbReference type="Proteomes" id="UP000008805"/>
    </source>
</evidence>
<name>D6E693_9ACTN</name>
<feature type="domain" description="Glycosyl transferase family 1" evidence="4">
    <location>
        <begin position="170"/>
        <end position="327"/>
    </location>
</feature>
<gene>
    <name evidence="6" type="ORF">GPA_00230</name>
</gene>
<dbReference type="EMBL" id="FP929047">
    <property type="protein sequence ID" value="CBL03240.1"/>
    <property type="molecule type" value="Genomic_DNA"/>
</dbReference>
<protein>
    <submittedName>
        <fullName evidence="6">Glycosyltransferase</fullName>
    </submittedName>
</protein>
<evidence type="ECO:0000259" key="4">
    <source>
        <dbReference type="Pfam" id="PF00534"/>
    </source>
</evidence>